<protein>
    <recommendedName>
        <fullName evidence="2">leucine--tRNA ligase</fullName>
        <ecNumber evidence="2">6.1.1.4</ecNumber>
    </recommendedName>
</protein>
<evidence type="ECO:0000256" key="7">
    <source>
        <dbReference type="ARBA" id="ARBA00022917"/>
    </source>
</evidence>
<evidence type="ECO:0000259" key="13">
    <source>
        <dbReference type="Pfam" id="PF13603"/>
    </source>
</evidence>
<dbReference type="InterPro" id="IPR002302">
    <property type="entry name" value="Leu-tRNA-ligase"/>
</dbReference>
<evidence type="ECO:0000256" key="6">
    <source>
        <dbReference type="ARBA" id="ARBA00022840"/>
    </source>
</evidence>
<dbReference type="EC" id="6.1.1.4" evidence="2"/>
<dbReference type="PANTHER" id="PTHR43740">
    <property type="entry name" value="LEUCYL-TRNA SYNTHETASE"/>
    <property type="match status" value="1"/>
</dbReference>
<keyword evidence="4" id="KW-0436">Ligase</keyword>
<dbReference type="InterPro" id="IPR014729">
    <property type="entry name" value="Rossmann-like_a/b/a_fold"/>
</dbReference>
<feature type="domain" description="Aminoacyl-tRNA synthetase class Ia" evidence="10">
    <location>
        <begin position="417"/>
        <end position="607"/>
    </location>
</feature>
<evidence type="ECO:0000259" key="12">
    <source>
        <dbReference type="Pfam" id="PF09334"/>
    </source>
</evidence>
<organism evidence="14">
    <name type="scientific">marine sediment metagenome</name>
    <dbReference type="NCBI Taxonomy" id="412755"/>
    <lineage>
        <taxon>unclassified sequences</taxon>
        <taxon>metagenomes</taxon>
        <taxon>ecological metagenomes</taxon>
    </lineage>
</organism>
<evidence type="ECO:0000256" key="2">
    <source>
        <dbReference type="ARBA" id="ARBA00013164"/>
    </source>
</evidence>
<dbReference type="GO" id="GO:0002161">
    <property type="term" value="F:aminoacyl-tRNA deacylase activity"/>
    <property type="evidence" value="ECO:0007669"/>
    <property type="project" value="InterPro"/>
</dbReference>
<dbReference type="GO" id="GO:0005739">
    <property type="term" value="C:mitochondrion"/>
    <property type="evidence" value="ECO:0007669"/>
    <property type="project" value="UniProtKB-ARBA"/>
</dbReference>
<dbReference type="AlphaFoldDB" id="X0ZJC5"/>
<dbReference type="InterPro" id="IPR013155">
    <property type="entry name" value="M/V/L/I-tRNA-synth_anticd-bd"/>
</dbReference>
<dbReference type="InterPro" id="IPR002300">
    <property type="entry name" value="aa-tRNA-synth_Ia"/>
</dbReference>
<dbReference type="InterPro" id="IPR009008">
    <property type="entry name" value="Val/Leu/Ile-tRNA-synth_edit"/>
</dbReference>
<evidence type="ECO:0000256" key="4">
    <source>
        <dbReference type="ARBA" id="ARBA00022598"/>
    </source>
</evidence>
<keyword evidence="7" id="KW-0648">Protein biosynthesis</keyword>
<dbReference type="FunFam" id="3.40.50.620:FF:000056">
    <property type="entry name" value="Leucine--tRNA ligase"/>
    <property type="match status" value="1"/>
</dbReference>
<dbReference type="InterPro" id="IPR015413">
    <property type="entry name" value="Methionyl/Leucyl_tRNA_Synth"/>
</dbReference>
<dbReference type="Pfam" id="PF09334">
    <property type="entry name" value="tRNA-synt_1g"/>
    <property type="match status" value="1"/>
</dbReference>
<dbReference type="SUPFAM" id="SSF47323">
    <property type="entry name" value="Anticodon-binding domain of a subclass of class I aminoacyl-tRNA synthetases"/>
    <property type="match status" value="1"/>
</dbReference>
<dbReference type="CDD" id="cd00812">
    <property type="entry name" value="LeuRS_core"/>
    <property type="match status" value="1"/>
</dbReference>
<dbReference type="CDD" id="cd07958">
    <property type="entry name" value="Anticodon_Ia_Leu_BEm"/>
    <property type="match status" value="1"/>
</dbReference>
<evidence type="ECO:0000256" key="5">
    <source>
        <dbReference type="ARBA" id="ARBA00022741"/>
    </source>
</evidence>
<dbReference type="SUPFAM" id="SSF52374">
    <property type="entry name" value="Nucleotidylyl transferase"/>
    <property type="match status" value="1"/>
</dbReference>
<evidence type="ECO:0000256" key="9">
    <source>
        <dbReference type="ARBA" id="ARBA00047469"/>
    </source>
</evidence>
<dbReference type="InterPro" id="IPR009080">
    <property type="entry name" value="tRNAsynth_Ia_anticodon-bd"/>
</dbReference>
<evidence type="ECO:0000259" key="10">
    <source>
        <dbReference type="Pfam" id="PF00133"/>
    </source>
</evidence>
<dbReference type="PRINTS" id="PR00985">
    <property type="entry name" value="TRNASYNTHLEU"/>
</dbReference>
<evidence type="ECO:0000259" key="11">
    <source>
        <dbReference type="Pfam" id="PF08264"/>
    </source>
</evidence>
<dbReference type="Gene3D" id="3.10.20.590">
    <property type="match status" value="1"/>
</dbReference>
<dbReference type="SUPFAM" id="SSF50677">
    <property type="entry name" value="ValRS/IleRS/LeuRS editing domain"/>
    <property type="match status" value="1"/>
</dbReference>
<dbReference type="Pfam" id="PF00133">
    <property type="entry name" value="tRNA-synt_1"/>
    <property type="match status" value="1"/>
</dbReference>
<feature type="domain" description="Leucyl-tRNA synthetase editing" evidence="13">
    <location>
        <begin position="220"/>
        <end position="404"/>
    </location>
</feature>
<keyword evidence="6" id="KW-0067">ATP-binding</keyword>
<dbReference type="FunFam" id="1.10.730.10:FF:000011">
    <property type="entry name" value="Leucine--tRNA ligase chloroplastic/mitochondrial"/>
    <property type="match status" value="1"/>
</dbReference>
<comment type="caution">
    <text evidence="14">The sequence shown here is derived from an EMBL/GenBank/DDBJ whole genome shotgun (WGS) entry which is preliminary data.</text>
</comment>
<feature type="domain" description="Methionyl/Leucyl tRNA synthetase" evidence="12">
    <location>
        <begin position="41"/>
        <end position="182"/>
    </location>
</feature>
<dbReference type="EMBL" id="BART01000275">
    <property type="protein sequence ID" value="GAG69459.1"/>
    <property type="molecule type" value="Genomic_DNA"/>
</dbReference>
<dbReference type="Pfam" id="PF08264">
    <property type="entry name" value="Anticodon_1"/>
    <property type="match status" value="1"/>
</dbReference>
<dbReference type="Gene3D" id="3.40.50.620">
    <property type="entry name" value="HUPs"/>
    <property type="match status" value="2"/>
</dbReference>
<gene>
    <name evidence="14" type="ORF">S01H4_01500</name>
</gene>
<evidence type="ECO:0000256" key="8">
    <source>
        <dbReference type="ARBA" id="ARBA00023146"/>
    </source>
</evidence>
<dbReference type="NCBIfam" id="TIGR00396">
    <property type="entry name" value="leuS_bact"/>
    <property type="match status" value="1"/>
</dbReference>
<evidence type="ECO:0000256" key="3">
    <source>
        <dbReference type="ARBA" id="ARBA00022490"/>
    </source>
</evidence>
<feature type="domain" description="Methionyl/Valyl/Leucyl/Isoleucyl-tRNA synthetase anticodon-binding" evidence="11">
    <location>
        <begin position="664"/>
        <end position="781"/>
    </location>
</feature>
<accession>X0ZJC5</accession>
<dbReference type="GO" id="GO:0005829">
    <property type="term" value="C:cytosol"/>
    <property type="evidence" value="ECO:0007669"/>
    <property type="project" value="TreeGrafter"/>
</dbReference>
<dbReference type="Pfam" id="PF13603">
    <property type="entry name" value="tRNA-synt_1_2"/>
    <property type="match status" value="1"/>
</dbReference>
<keyword evidence="3" id="KW-0963">Cytoplasm</keyword>
<dbReference type="GO" id="GO:0006429">
    <property type="term" value="P:leucyl-tRNA aminoacylation"/>
    <property type="evidence" value="ECO:0007669"/>
    <property type="project" value="InterPro"/>
</dbReference>
<dbReference type="HAMAP" id="MF_00049_B">
    <property type="entry name" value="Leu_tRNA_synth_B"/>
    <property type="match status" value="1"/>
</dbReference>
<evidence type="ECO:0000313" key="14">
    <source>
        <dbReference type="EMBL" id="GAG69459.1"/>
    </source>
</evidence>
<evidence type="ECO:0000256" key="1">
    <source>
        <dbReference type="ARBA" id="ARBA00005594"/>
    </source>
</evidence>
<keyword evidence="8" id="KW-0030">Aminoacyl-tRNA synthetase</keyword>
<reference evidence="14" key="1">
    <citation type="journal article" date="2014" name="Front. Microbiol.">
        <title>High frequency of phylogenetically diverse reductive dehalogenase-homologous genes in deep subseafloor sedimentary metagenomes.</title>
        <authorList>
            <person name="Kawai M."/>
            <person name="Futagami T."/>
            <person name="Toyoda A."/>
            <person name="Takaki Y."/>
            <person name="Nishi S."/>
            <person name="Hori S."/>
            <person name="Arai W."/>
            <person name="Tsubouchi T."/>
            <person name="Morono Y."/>
            <person name="Uchiyama I."/>
            <person name="Ito T."/>
            <person name="Fujiyama A."/>
            <person name="Inagaki F."/>
            <person name="Takami H."/>
        </authorList>
    </citation>
    <scope>NUCLEOTIDE SEQUENCE</scope>
    <source>
        <strain evidence="14">Expedition CK06-06</strain>
    </source>
</reference>
<keyword evidence="5" id="KW-0547">Nucleotide-binding</keyword>
<dbReference type="GO" id="GO:0004823">
    <property type="term" value="F:leucine-tRNA ligase activity"/>
    <property type="evidence" value="ECO:0007669"/>
    <property type="project" value="UniProtKB-EC"/>
</dbReference>
<dbReference type="PANTHER" id="PTHR43740:SF2">
    <property type="entry name" value="LEUCINE--TRNA LIGASE, MITOCHONDRIAL"/>
    <property type="match status" value="1"/>
</dbReference>
<dbReference type="GO" id="GO:0005524">
    <property type="term" value="F:ATP binding"/>
    <property type="evidence" value="ECO:0007669"/>
    <property type="project" value="UniProtKB-KW"/>
</dbReference>
<dbReference type="Gene3D" id="1.10.730.10">
    <property type="entry name" value="Isoleucyl-tRNA Synthetase, Domain 1"/>
    <property type="match status" value="1"/>
</dbReference>
<comment type="similarity">
    <text evidence="1">Belongs to the class-I aminoacyl-tRNA synthetase family.</text>
</comment>
<proteinExistence type="inferred from homology"/>
<comment type="catalytic activity">
    <reaction evidence="9">
        <text>tRNA(Leu) + L-leucine + ATP = L-leucyl-tRNA(Leu) + AMP + diphosphate</text>
        <dbReference type="Rhea" id="RHEA:11688"/>
        <dbReference type="Rhea" id="RHEA-COMP:9613"/>
        <dbReference type="Rhea" id="RHEA-COMP:9622"/>
        <dbReference type="ChEBI" id="CHEBI:30616"/>
        <dbReference type="ChEBI" id="CHEBI:33019"/>
        <dbReference type="ChEBI" id="CHEBI:57427"/>
        <dbReference type="ChEBI" id="CHEBI:78442"/>
        <dbReference type="ChEBI" id="CHEBI:78494"/>
        <dbReference type="ChEBI" id="CHEBI:456215"/>
        <dbReference type="EC" id="6.1.1.4"/>
    </reaction>
</comment>
<name>X0ZJC5_9ZZZZ</name>
<dbReference type="FunFam" id="3.40.50.620:FF:000003">
    <property type="entry name" value="Leucine--tRNA ligase"/>
    <property type="match status" value="1"/>
</dbReference>
<sequence>MEKYNPQEIEEKWRKIWQENKLYRTEETKGKPKYYCLDFFPYPSGDGLSVGHCKNYVPTDVFSRFKRMCGFNVLHPMGWDAFGQPAEQEAINKGIHPKITTAKYTANYKRQLNLIGASYDWEREINSSHPDYYKWTQWFFLLLYKRGLAYRAKAPVNWCPNCLTVLANEEVEDGKCWRCNGKVIKRDLMQWFFKITAYADDLLTDLETIDWPEKIVLMQKNWVGRSEGIEFDLKIKNSEKTISVFTTRPDTIYGMTFVVLAPEHPLVNELTTSEFKDRVEAYRKAAYQKSEIQRISLEKEKEGVFIGAYAINLMNNNKIPIYIADYVSMTYGTGAIMAVPAHDERDFEFAKKYNLPIRVVISPPDWDGKPLEEAYTGEGVMTNSEEYNNLHSKDGINKICDYLEREGIGKRKINYRMRDWLISRQRYWGAPIPIIYCDDCGEVLVPEEDLPVLLPDIDKYQPTKTGESPLAKVSEFVNTVCPECKKPAKRETDTMGGFACSSWYFLRFTSPHYIKGPFEPDKIKYWMPVDLYVGGAEHAVMHLLYARFWTKVMYDANIIDFHEPFSKLLNQGMMHAPDGRLMSKSKRNVINPDEVVEEYGADALRTYELFLGPFEQDAIWNDRGINGVFKFLKRVWRLILKERPLIFKQKPSVDNEDISKELQKIIHKTIKKVTMDFEKFKFNTAVAALMEYVNYLYSRLDKNISEEVWLKAIDTLMILLAPIAPFMAEELWEITGHKGSIHLQSWPEWDEKLVFEEKFTLIIQVNGKLRDKVEVPISISEEEIKEIALKSQKVQKFIKNKKIIKFVTVPNKLINIVVK</sequence>
<dbReference type="InterPro" id="IPR025709">
    <property type="entry name" value="Leu_tRNA-synth_edit"/>
</dbReference>